<keyword evidence="3" id="KW-1185">Reference proteome</keyword>
<dbReference type="Proteomes" id="UP000499080">
    <property type="component" value="Unassembled WGS sequence"/>
</dbReference>
<evidence type="ECO:0000313" key="3">
    <source>
        <dbReference type="Proteomes" id="UP000499080"/>
    </source>
</evidence>
<sequence length="91" mass="10332">MSLLSHPHLSSGDGDKRSSPKRKLYEHLVCSSRMNFSPHLYYPRDDRGLSILQTNLCVATPCWEASSKSHSPILFFILIRGAKQFSKTKKP</sequence>
<comment type="caution">
    <text evidence="2">The sequence shown here is derived from an EMBL/GenBank/DDBJ whole genome shotgun (WGS) entry which is preliminary data.</text>
</comment>
<proteinExistence type="predicted"/>
<evidence type="ECO:0000313" key="2">
    <source>
        <dbReference type="EMBL" id="GBO22829.1"/>
    </source>
</evidence>
<gene>
    <name evidence="2" type="ORF">AVEN_275101_1</name>
</gene>
<feature type="region of interest" description="Disordered" evidence="1">
    <location>
        <begin position="1"/>
        <end position="20"/>
    </location>
</feature>
<dbReference type="AlphaFoldDB" id="A0A4Y2VC53"/>
<evidence type="ECO:0000256" key="1">
    <source>
        <dbReference type="SAM" id="MobiDB-lite"/>
    </source>
</evidence>
<dbReference type="EMBL" id="BGPR01045907">
    <property type="protein sequence ID" value="GBO22829.1"/>
    <property type="molecule type" value="Genomic_DNA"/>
</dbReference>
<protein>
    <submittedName>
        <fullName evidence="2">Uncharacterized protein</fullName>
    </submittedName>
</protein>
<reference evidence="2 3" key="1">
    <citation type="journal article" date="2019" name="Sci. Rep.">
        <title>Orb-weaving spider Araneus ventricosus genome elucidates the spidroin gene catalogue.</title>
        <authorList>
            <person name="Kono N."/>
            <person name="Nakamura H."/>
            <person name="Ohtoshi R."/>
            <person name="Moran D.A.P."/>
            <person name="Shinohara A."/>
            <person name="Yoshida Y."/>
            <person name="Fujiwara M."/>
            <person name="Mori M."/>
            <person name="Tomita M."/>
            <person name="Arakawa K."/>
        </authorList>
    </citation>
    <scope>NUCLEOTIDE SEQUENCE [LARGE SCALE GENOMIC DNA]</scope>
</reference>
<name>A0A4Y2VC53_ARAVE</name>
<accession>A0A4Y2VC53</accession>
<organism evidence="2 3">
    <name type="scientific">Araneus ventricosus</name>
    <name type="common">Orbweaver spider</name>
    <name type="synonym">Epeira ventricosa</name>
    <dbReference type="NCBI Taxonomy" id="182803"/>
    <lineage>
        <taxon>Eukaryota</taxon>
        <taxon>Metazoa</taxon>
        <taxon>Ecdysozoa</taxon>
        <taxon>Arthropoda</taxon>
        <taxon>Chelicerata</taxon>
        <taxon>Arachnida</taxon>
        <taxon>Araneae</taxon>
        <taxon>Araneomorphae</taxon>
        <taxon>Entelegynae</taxon>
        <taxon>Araneoidea</taxon>
        <taxon>Araneidae</taxon>
        <taxon>Araneus</taxon>
    </lineage>
</organism>